<gene>
    <name evidence="3" type="primary">bupR</name>
    <name evidence="3" type="ORF">SAMEA1982600_02708</name>
</gene>
<accession>A0A157PIZ5</accession>
<dbReference type="InterPro" id="IPR032623">
    <property type="entry name" value="FecR_N"/>
</dbReference>
<dbReference type="PIRSF" id="PIRSF018266">
    <property type="entry name" value="FecR"/>
    <property type="match status" value="1"/>
</dbReference>
<proteinExistence type="predicted"/>
<evidence type="ECO:0000313" key="3">
    <source>
        <dbReference type="EMBL" id="SAI33334.1"/>
    </source>
</evidence>
<evidence type="ECO:0000313" key="4">
    <source>
        <dbReference type="Proteomes" id="UP000077037"/>
    </source>
</evidence>
<organism evidence="3 4">
    <name type="scientific">Bordetella ansorpii</name>
    <dbReference type="NCBI Taxonomy" id="288768"/>
    <lineage>
        <taxon>Bacteria</taxon>
        <taxon>Pseudomonadati</taxon>
        <taxon>Pseudomonadota</taxon>
        <taxon>Betaproteobacteria</taxon>
        <taxon>Burkholderiales</taxon>
        <taxon>Alcaligenaceae</taxon>
        <taxon>Bordetella</taxon>
    </lineage>
</organism>
<dbReference type="GO" id="GO:0016989">
    <property type="term" value="F:sigma factor antagonist activity"/>
    <property type="evidence" value="ECO:0007669"/>
    <property type="project" value="TreeGrafter"/>
</dbReference>
<dbReference type="PANTHER" id="PTHR30273">
    <property type="entry name" value="PERIPLASMIC SIGNAL SENSOR AND SIGMA FACTOR ACTIVATOR FECR-RELATED"/>
    <property type="match status" value="1"/>
</dbReference>
<dbReference type="PANTHER" id="PTHR30273:SF2">
    <property type="entry name" value="PROTEIN FECR"/>
    <property type="match status" value="1"/>
</dbReference>
<dbReference type="AlphaFoldDB" id="A0A157PIZ5"/>
<protein>
    <submittedName>
        <fullName evidence="3">Inner membrane sensor protein</fullName>
    </submittedName>
</protein>
<sequence>MAASRDDFSEVSGNPDEAALQWLMRLREAGDGPSSAGLRRAFSLWLQADPAHRQAYEKRAAEWQALEPLAHRYRLAAAPAPSARRRWLAGSLVAAGAACAGVAAWQLLPRDGAIEFERTAETAPGRSETLELPDGSRIVLDASARVDVRYQARSRVVALQGGAAFFDVARDASRPFEVEAGWGRITVLGTAFEVERALDFTKVSVLRGSVGVRHEAGGSVVLTGGQGVSLQSRHMGAVRSVPADHVASWRSGRLIFEAMPLQQVADALVRRGLAQVRVAPNAAQLPVTFVVRTDDVDSALQALPDVLPVRVQRHGAEIRVARR</sequence>
<dbReference type="Pfam" id="PF16220">
    <property type="entry name" value="DUF4880"/>
    <property type="match status" value="1"/>
</dbReference>
<feature type="domain" description="FecR N-terminal" evidence="2">
    <location>
        <begin position="17"/>
        <end position="58"/>
    </location>
</feature>
<name>A0A157PIZ5_9BORD</name>
<dbReference type="InterPro" id="IPR006860">
    <property type="entry name" value="FecR"/>
</dbReference>
<dbReference type="RefSeq" id="WP_066412882.1">
    <property type="nucleotide sequence ID" value="NZ_FKBS01000014.1"/>
</dbReference>
<dbReference type="Proteomes" id="UP000077037">
    <property type="component" value="Unassembled WGS sequence"/>
</dbReference>
<dbReference type="EMBL" id="FKBS01000014">
    <property type="protein sequence ID" value="SAI33334.1"/>
    <property type="molecule type" value="Genomic_DNA"/>
</dbReference>
<dbReference type="Pfam" id="PF04773">
    <property type="entry name" value="FecR"/>
    <property type="match status" value="1"/>
</dbReference>
<dbReference type="InterPro" id="IPR012373">
    <property type="entry name" value="Ferrdict_sens_TM"/>
</dbReference>
<evidence type="ECO:0000259" key="1">
    <source>
        <dbReference type="Pfam" id="PF04773"/>
    </source>
</evidence>
<feature type="domain" description="FecR protein" evidence="1">
    <location>
        <begin position="119"/>
        <end position="210"/>
    </location>
</feature>
<reference evidence="3 4" key="1">
    <citation type="submission" date="2016-03" db="EMBL/GenBank/DDBJ databases">
        <authorList>
            <consortium name="Pathogen Informatics"/>
        </authorList>
    </citation>
    <scope>NUCLEOTIDE SEQUENCE [LARGE SCALE GENOMIC DNA]</scope>
    <source>
        <strain evidence="3 4">NCTC13364</strain>
    </source>
</reference>
<dbReference type="Gene3D" id="2.60.120.1440">
    <property type="match status" value="1"/>
</dbReference>
<evidence type="ECO:0000259" key="2">
    <source>
        <dbReference type="Pfam" id="PF16220"/>
    </source>
</evidence>